<dbReference type="SUPFAM" id="SSF46785">
    <property type="entry name" value="Winged helix' DNA-binding domain"/>
    <property type="match status" value="1"/>
</dbReference>
<protein>
    <submittedName>
        <fullName evidence="5">Lrp/AsnC family transcriptional regulator</fullName>
    </submittedName>
</protein>
<evidence type="ECO:0000313" key="5">
    <source>
        <dbReference type="EMBL" id="MBF9149734.1"/>
    </source>
</evidence>
<comment type="caution">
    <text evidence="5">The sequence shown here is derived from an EMBL/GenBank/DDBJ whole genome shotgun (WGS) entry which is preliminary data.</text>
</comment>
<dbReference type="Proteomes" id="UP000600799">
    <property type="component" value="Unassembled WGS sequence"/>
</dbReference>
<keyword evidence="6" id="KW-1185">Reference proteome</keyword>
<dbReference type="InterPro" id="IPR000485">
    <property type="entry name" value="AsnC-type_HTH_dom"/>
</dbReference>
<dbReference type="Gene3D" id="3.30.70.920">
    <property type="match status" value="1"/>
</dbReference>
<dbReference type="RefSeq" id="WP_196274095.1">
    <property type="nucleotide sequence ID" value="NZ_JADQDC010000001.1"/>
</dbReference>
<organism evidence="5 6">
    <name type="scientific">Novosphingobium jiangmenense</name>
    <dbReference type="NCBI Taxonomy" id="2791981"/>
    <lineage>
        <taxon>Bacteria</taxon>
        <taxon>Pseudomonadati</taxon>
        <taxon>Pseudomonadota</taxon>
        <taxon>Alphaproteobacteria</taxon>
        <taxon>Sphingomonadales</taxon>
        <taxon>Sphingomonadaceae</taxon>
        <taxon>Novosphingobium</taxon>
    </lineage>
</organism>
<evidence type="ECO:0000259" key="4">
    <source>
        <dbReference type="PROSITE" id="PS50956"/>
    </source>
</evidence>
<accession>A0ABS0HBS4</accession>
<dbReference type="InterPro" id="IPR036390">
    <property type="entry name" value="WH_DNA-bd_sf"/>
</dbReference>
<dbReference type="SMART" id="SM00344">
    <property type="entry name" value="HTH_ASNC"/>
    <property type="match status" value="1"/>
</dbReference>
<dbReference type="EMBL" id="JADQDC010000001">
    <property type="protein sequence ID" value="MBF9149734.1"/>
    <property type="molecule type" value="Genomic_DNA"/>
</dbReference>
<proteinExistence type="predicted"/>
<evidence type="ECO:0000313" key="6">
    <source>
        <dbReference type="Proteomes" id="UP000600799"/>
    </source>
</evidence>
<evidence type="ECO:0000256" key="3">
    <source>
        <dbReference type="ARBA" id="ARBA00023163"/>
    </source>
</evidence>
<dbReference type="PROSITE" id="PS50956">
    <property type="entry name" value="HTH_ASNC_2"/>
    <property type="match status" value="1"/>
</dbReference>
<sequence length="162" mass="17758">MADLQLDALDTQLVDMLARDARVSNRRIAAELGVTEGTVRGRIKRLQQEGLIAFTAITGFQLEQRARLAFINVQAEVDRVRDIAQVISDIPSVNAVLITMGQFNITAMCLIDDLDALVELASDRILAVDGVHHVETSIAVKTVKYNARMAKITKPSVVSDDD</sequence>
<dbReference type="PRINTS" id="PR00033">
    <property type="entry name" value="HTHASNC"/>
</dbReference>
<keyword evidence="3" id="KW-0804">Transcription</keyword>
<dbReference type="Pfam" id="PF13404">
    <property type="entry name" value="HTH_AsnC-type"/>
    <property type="match status" value="1"/>
</dbReference>
<dbReference type="InterPro" id="IPR019888">
    <property type="entry name" value="Tscrpt_reg_AsnC-like"/>
</dbReference>
<name>A0ABS0HBS4_9SPHN</name>
<dbReference type="InterPro" id="IPR036388">
    <property type="entry name" value="WH-like_DNA-bd_sf"/>
</dbReference>
<dbReference type="InterPro" id="IPR011008">
    <property type="entry name" value="Dimeric_a/b-barrel"/>
</dbReference>
<dbReference type="PANTHER" id="PTHR30154:SF34">
    <property type="entry name" value="TRANSCRIPTIONAL REGULATOR AZLB"/>
    <property type="match status" value="1"/>
</dbReference>
<evidence type="ECO:0000256" key="2">
    <source>
        <dbReference type="ARBA" id="ARBA00023125"/>
    </source>
</evidence>
<dbReference type="Gene3D" id="1.10.10.10">
    <property type="entry name" value="Winged helix-like DNA-binding domain superfamily/Winged helix DNA-binding domain"/>
    <property type="match status" value="1"/>
</dbReference>
<dbReference type="InterPro" id="IPR019887">
    <property type="entry name" value="Tscrpt_reg_AsnC/Lrp_C"/>
</dbReference>
<keyword evidence="1" id="KW-0805">Transcription regulation</keyword>
<keyword evidence="2" id="KW-0238">DNA-binding</keyword>
<dbReference type="SUPFAM" id="SSF54909">
    <property type="entry name" value="Dimeric alpha+beta barrel"/>
    <property type="match status" value="1"/>
</dbReference>
<gene>
    <name evidence="5" type="ORF">I2488_01835</name>
</gene>
<evidence type="ECO:0000256" key="1">
    <source>
        <dbReference type="ARBA" id="ARBA00023015"/>
    </source>
</evidence>
<dbReference type="Pfam" id="PF01037">
    <property type="entry name" value="AsnC_trans_reg"/>
    <property type="match status" value="1"/>
</dbReference>
<feature type="domain" description="HTH asnC-type" evidence="4">
    <location>
        <begin position="6"/>
        <end position="71"/>
    </location>
</feature>
<dbReference type="PANTHER" id="PTHR30154">
    <property type="entry name" value="LEUCINE-RESPONSIVE REGULATORY PROTEIN"/>
    <property type="match status" value="1"/>
</dbReference>
<reference evidence="5 6" key="1">
    <citation type="submission" date="2020-11" db="EMBL/GenBank/DDBJ databases">
        <title>The genome sequence of Novosphingobium sp. 1Y9A.</title>
        <authorList>
            <person name="Liu Y."/>
        </authorList>
    </citation>
    <scope>NUCLEOTIDE SEQUENCE [LARGE SCALE GENOMIC DNA]</scope>
    <source>
        <strain evidence="5 6">1Y9A</strain>
    </source>
</reference>